<gene>
    <name evidence="10" type="primary">rsmF</name>
    <name evidence="10" type="ORF">AMURIS_01788</name>
</gene>
<dbReference type="Gene3D" id="3.30.70.1170">
    <property type="entry name" value="Sun protein, domain 3"/>
    <property type="match status" value="1"/>
</dbReference>
<comment type="caution">
    <text evidence="7">Lacks conserved residue(s) required for the propagation of feature annotation.</text>
</comment>
<feature type="compositionally biased region" description="Basic and acidic residues" evidence="8">
    <location>
        <begin position="398"/>
        <end position="423"/>
    </location>
</feature>
<evidence type="ECO:0000256" key="2">
    <source>
        <dbReference type="ARBA" id="ARBA00022490"/>
    </source>
</evidence>
<dbReference type="PROSITE" id="PS51686">
    <property type="entry name" value="SAM_MT_RSMB_NOP"/>
    <property type="match status" value="1"/>
</dbReference>
<feature type="binding site" evidence="7">
    <location>
        <position position="154"/>
    </location>
    <ligand>
        <name>S-adenosyl-L-methionine</name>
        <dbReference type="ChEBI" id="CHEBI:59789"/>
    </ligand>
</feature>
<dbReference type="EMBL" id="OFSM01000008">
    <property type="protein sequence ID" value="SOY29073.1"/>
    <property type="molecule type" value="Genomic_DNA"/>
</dbReference>
<dbReference type="InterPro" id="IPR027391">
    <property type="entry name" value="Nol1_Nop2_Fmu_2"/>
</dbReference>
<dbReference type="SUPFAM" id="SSF53335">
    <property type="entry name" value="S-adenosyl-L-methionine-dependent methyltransferases"/>
    <property type="match status" value="1"/>
</dbReference>
<dbReference type="Gene3D" id="2.30.130.60">
    <property type="match status" value="1"/>
</dbReference>
<evidence type="ECO:0000259" key="9">
    <source>
        <dbReference type="PROSITE" id="PS51686"/>
    </source>
</evidence>
<feature type="region of interest" description="Disordered" evidence="8">
    <location>
        <begin position="398"/>
        <end position="425"/>
    </location>
</feature>
<comment type="similarity">
    <text evidence="1 7">Belongs to the class I-like SAM-binding methyltransferase superfamily. RsmB/NOP family.</text>
</comment>
<organism evidence="10 11">
    <name type="scientific">Acetatifactor muris</name>
    <dbReference type="NCBI Taxonomy" id="879566"/>
    <lineage>
        <taxon>Bacteria</taxon>
        <taxon>Bacillati</taxon>
        <taxon>Bacillota</taxon>
        <taxon>Clostridia</taxon>
        <taxon>Lachnospirales</taxon>
        <taxon>Lachnospiraceae</taxon>
        <taxon>Acetatifactor</taxon>
    </lineage>
</organism>
<dbReference type="InterPro" id="IPR049560">
    <property type="entry name" value="MeTrfase_RsmB-F_NOP2_cat"/>
</dbReference>
<dbReference type="Pfam" id="PF01189">
    <property type="entry name" value="Methyltr_RsmB-F"/>
    <property type="match status" value="1"/>
</dbReference>
<dbReference type="InterPro" id="IPR018314">
    <property type="entry name" value="RsmB/NOL1/NOP2-like_CS"/>
</dbReference>
<dbReference type="Pfam" id="PF13636">
    <property type="entry name" value="Methyltranf_PUA"/>
    <property type="match status" value="1"/>
</dbReference>
<dbReference type="InterPro" id="IPR031341">
    <property type="entry name" value="Methyltr_RsmF_N"/>
</dbReference>
<dbReference type="PANTHER" id="PTHR22807:SF30">
    <property type="entry name" value="28S RRNA (CYTOSINE(4447)-C(5))-METHYLTRANSFERASE-RELATED"/>
    <property type="match status" value="1"/>
</dbReference>
<dbReference type="EC" id="2.1.1.178" evidence="10"/>
<dbReference type="AlphaFoldDB" id="A0A2K4ZF21"/>
<dbReference type="GO" id="GO:0001510">
    <property type="term" value="P:RNA methylation"/>
    <property type="evidence" value="ECO:0007669"/>
    <property type="project" value="InterPro"/>
</dbReference>
<feature type="binding site" evidence="7">
    <location>
        <begin position="130"/>
        <end position="136"/>
    </location>
    <ligand>
        <name>S-adenosyl-L-methionine</name>
        <dbReference type="ChEBI" id="CHEBI:59789"/>
    </ligand>
</feature>
<evidence type="ECO:0000256" key="7">
    <source>
        <dbReference type="PROSITE-ProRule" id="PRU01023"/>
    </source>
</evidence>
<accession>A0A2K4ZF21</accession>
<evidence type="ECO:0000313" key="11">
    <source>
        <dbReference type="Proteomes" id="UP000236311"/>
    </source>
</evidence>
<keyword evidence="2" id="KW-0963">Cytoplasm</keyword>
<dbReference type="PROSITE" id="PS01153">
    <property type="entry name" value="NOL1_NOP2_SUN"/>
    <property type="match status" value="1"/>
</dbReference>
<sequence length="560" mass="62591">MINRDAESGHEMLPEAFQERMRQMLGEEYPAFLETFQRAHCHGLRLNPLKTGLDGRSAAEKYGGAYGEDTGFAHLTPVSWAENGYYYPSWDQPGKHPLHEAGVYYIQEPSAMVAAELLDAQPGELILDLCAAPGGKSTQIAAKMGGSGFLLCNEIHPARAKILSENIERMGICNACVTNETPEHLAEVFPEYFDRILVDAPCSGEGMFRKNEEACGEWSQENVELCARRQDGILDCAARMLRPGGILVYSTCTFAPEENEGSVSRFMGRHGEFVLLPVQKNRLGLAGANGIPEWAEKPVPGMENTLRLWPQRIRGEGHFAAIMKKEAVPGEIYHVADCCKEEYRIRKQSEEKYSLADFVREQRSMRDTPGKARDLISFCRENLQSLTCEDADSLTFSAEEHGREARKEKRGRQVGETKEEKNSRQNLEGMDIVEALGRAAGMKGEFQVIRFGDNLYLAPMEMPPLKGLKVLRPGLHLGELKKNRFEPSHALALALAPKAAVHRWEMKADCAEAMNYLKGQAFHAEGEKGWYLICVDDFGMGWGKLSGGMMKNHYPRGLRK</sequence>
<feature type="active site" description="Nucleophile" evidence="7">
    <location>
        <position position="252"/>
    </location>
</feature>
<dbReference type="Proteomes" id="UP000236311">
    <property type="component" value="Unassembled WGS sequence"/>
</dbReference>
<evidence type="ECO:0000256" key="5">
    <source>
        <dbReference type="ARBA" id="ARBA00022691"/>
    </source>
</evidence>
<evidence type="ECO:0000313" key="10">
    <source>
        <dbReference type="EMBL" id="SOY29073.1"/>
    </source>
</evidence>
<evidence type="ECO:0000256" key="4">
    <source>
        <dbReference type="ARBA" id="ARBA00022679"/>
    </source>
</evidence>
<dbReference type="Pfam" id="PF17126">
    <property type="entry name" value="RsmF_methylt_CI"/>
    <property type="match status" value="1"/>
</dbReference>
<dbReference type="PRINTS" id="PR02008">
    <property type="entry name" value="RCMTFAMILY"/>
</dbReference>
<evidence type="ECO:0000256" key="6">
    <source>
        <dbReference type="ARBA" id="ARBA00022884"/>
    </source>
</evidence>
<dbReference type="Gene3D" id="3.40.50.150">
    <property type="entry name" value="Vaccinia Virus protein VP39"/>
    <property type="match status" value="1"/>
</dbReference>
<proteinExistence type="inferred from homology"/>
<keyword evidence="3 7" id="KW-0489">Methyltransferase</keyword>
<dbReference type="CDD" id="cd21147">
    <property type="entry name" value="RsmF_methylt_CTD1"/>
    <property type="match status" value="1"/>
</dbReference>
<keyword evidence="5 7" id="KW-0949">S-adenosyl-L-methionine</keyword>
<reference evidence="10 11" key="1">
    <citation type="submission" date="2018-01" db="EMBL/GenBank/DDBJ databases">
        <authorList>
            <person name="Gaut B.S."/>
            <person name="Morton B.R."/>
            <person name="Clegg M.T."/>
            <person name="Duvall M.R."/>
        </authorList>
    </citation>
    <scope>NUCLEOTIDE SEQUENCE [LARGE SCALE GENOMIC DNA]</scope>
    <source>
        <strain evidence="10">GP69</strain>
    </source>
</reference>
<keyword evidence="4 7" id="KW-0808">Transferase</keyword>
<keyword evidence="11" id="KW-1185">Reference proteome</keyword>
<evidence type="ECO:0000256" key="8">
    <source>
        <dbReference type="SAM" id="MobiDB-lite"/>
    </source>
</evidence>
<dbReference type="GO" id="GO:0008173">
    <property type="term" value="F:RNA methyltransferase activity"/>
    <property type="evidence" value="ECO:0007669"/>
    <property type="project" value="InterPro"/>
</dbReference>
<dbReference type="InterPro" id="IPR031340">
    <property type="entry name" value="RsmF_methylt_CI"/>
</dbReference>
<name>A0A2K4ZF21_9FIRM</name>
<feature type="binding site" evidence="7">
    <location>
        <position position="199"/>
    </location>
    <ligand>
        <name>S-adenosyl-L-methionine</name>
        <dbReference type="ChEBI" id="CHEBI:59789"/>
    </ligand>
</feature>
<dbReference type="Pfam" id="PF17125">
    <property type="entry name" value="Methyltr_RsmF_N"/>
    <property type="match status" value="1"/>
</dbReference>
<dbReference type="InterPro" id="IPR023267">
    <property type="entry name" value="RCMT"/>
</dbReference>
<evidence type="ECO:0000256" key="3">
    <source>
        <dbReference type="ARBA" id="ARBA00022603"/>
    </source>
</evidence>
<dbReference type="GO" id="GO:0003723">
    <property type="term" value="F:RNA binding"/>
    <property type="evidence" value="ECO:0007669"/>
    <property type="project" value="UniProtKB-UniRule"/>
</dbReference>
<dbReference type="InterPro" id="IPR029063">
    <property type="entry name" value="SAM-dependent_MTases_sf"/>
</dbReference>
<feature type="domain" description="SAM-dependent MTase RsmB/NOP-type" evidence="9">
    <location>
        <begin position="32"/>
        <end position="326"/>
    </location>
</feature>
<dbReference type="CDD" id="cd02440">
    <property type="entry name" value="AdoMet_MTases"/>
    <property type="match status" value="1"/>
</dbReference>
<dbReference type="PANTHER" id="PTHR22807">
    <property type="entry name" value="NOP2 YEAST -RELATED NOL1/NOP2/FMU SUN DOMAIN-CONTAINING"/>
    <property type="match status" value="1"/>
</dbReference>
<protein>
    <submittedName>
        <fullName evidence="10">Ribosomal RNA small subunit methyltransferase F</fullName>
        <ecNumber evidence="10">2.1.1.178</ecNumber>
    </submittedName>
</protein>
<dbReference type="InterPro" id="IPR001678">
    <property type="entry name" value="MeTrfase_RsmB-F_NOP2_dom"/>
</dbReference>
<evidence type="ECO:0000256" key="1">
    <source>
        <dbReference type="ARBA" id="ARBA00007494"/>
    </source>
</evidence>
<keyword evidence="6 7" id="KW-0694">RNA-binding</keyword>